<accession>A0ACC3NQP4</accession>
<dbReference type="EMBL" id="JAUTXU010000017">
    <property type="protein sequence ID" value="KAK3721472.1"/>
    <property type="molecule type" value="Genomic_DNA"/>
</dbReference>
<sequence>MTPLPRRRATPAPCAVTAMRSCNHSFLDPVPLPMIRRLDNDVPSVQHAWKPREEAEKDVDEEVGADASPEDDGRFFGFKSFP</sequence>
<keyword evidence="2" id="KW-1185">Reference proteome</keyword>
<protein>
    <submittedName>
        <fullName evidence="1">Uncharacterized protein</fullName>
    </submittedName>
</protein>
<evidence type="ECO:0000313" key="1">
    <source>
        <dbReference type="EMBL" id="KAK3721472.1"/>
    </source>
</evidence>
<evidence type="ECO:0000313" key="2">
    <source>
        <dbReference type="Proteomes" id="UP001281147"/>
    </source>
</evidence>
<organism evidence="1 2">
    <name type="scientific">Vermiconidia calcicola</name>
    <dbReference type="NCBI Taxonomy" id="1690605"/>
    <lineage>
        <taxon>Eukaryota</taxon>
        <taxon>Fungi</taxon>
        <taxon>Dikarya</taxon>
        <taxon>Ascomycota</taxon>
        <taxon>Pezizomycotina</taxon>
        <taxon>Dothideomycetes</taxon>
        <taxon>Dothideomycetidae</taxon>
        <taxon>Mycosphaerellales</taxon>
        <taxon>Extremaceae</taxon>
        <taxon>Vermiconidia</taxon>
    </lineage>
</organism>
<dbReference type="Proteomes" id="UP001281147">
    <property type="component" value="Unassembled WGS sequence"/>
</dbReference>
<reference evidence="1" key="1">
    <citation type="submission" date="2023-07" db="EMBL/GenBank/DDBJ databases">
        <title>Black Yeasts Isolated from many extreme environments.</title>
        <authorList>
            <person name="Coleine C."/>
            <person name="Stajich J.E."/>
            <person name="Selbmann L."/>
        </authorList>
    </citation>
    <scope>NUCLEOTIDE SEQUENCE</scope>
    <source>
        <strain evidence="1">CCFEE 5714</strain>
    </source>
</reference>
<comment type="caution">
    <text evidence="1">The sequence shown here is derived from an EMBL/GenBank/DDBJ whole genome shotgun (WGS) entry which is preliminary data.</text>
</comment>
<proteinExistence type="predicted"/>
<gene>
    <name evidence="1" type="ORF">LTR37_003027</name>
</gene>
<name>A0ACC3NQP4_9PEZI</name>